<evidence type="ECO:0000313" key="1">
    <source>
        <dbReference type="EMBL" id="MTI23807.1"/>
    </source>
</evidence>
<dbReference type="InterPro" id="IPR023214">
    <property type="entry name" value="HAD_sf"/>
</dbReference>
<gene>
    <name evidence="1" type="ORF">E1163_02475</name>
</gene>
<sequence>VIINLDTELTIREFARLGRVEPDFVKEKYLHHDEFKRYETGAISDEEFRSFLRGLLKFDGDDKQLDDAWNAMILDIPAERLALLKRLREEHGLFLLSNTNTIHMRCVHERLALHGVDNFDPYFDKQYYSHLVNRRKPDADIYQFVLDDNNLHPEHVLFIDDNADNIKGAANLGIQTLHINKPTALMDFFNG</sequence>
<dbReference type="Pfam" id="PF00702">
    <property type="entry name" value="Hydrolase"/>
    <property type="match status" value="1"/>
</dbReference>
<name>A0ABW9RIC6_9BACT</name>
<evidence type="ECO:0000313" key="2">
    <source>
        <dbReference type="Proteomes" id="UP000798808"/>
    </source>
</evidence>
<dbReference type="InterPro" id="IPR006439">
    <property type="entry name" value="HAD-SF_hydro_IA"/>
</dbReference>
<feature type="non-terminal residue" evidence="1">
    <location>
        <position position="1"/>
    </location>
</feature>
<protein>
    <submittedName>
        <fullName evidence="1">HAD family phosphatase</fullName>
    </submittedName>
</protein>
<dbReference type="NCBIfam" id="TIGR01509">
    <property type="entry name" value="HAD-SF-IA-v3"/>
    <property type="match status" value="1"/>
</dbReference>
<dbReference type="PRINTS" id="PR00413">
    <property type="entry name" value="HADHALOGNASE"/>
</dbReference>
<reference evidence="1 2" key="1">
    <citation type="submission" date="2019-02" db="EMBL/GenBank/DDBJ databases">
        <authorList>
            <person name="Goldberg S.R."/>
            <person name="Haltli B.A."/>
            <person name="Correa H."/>
            <person name="Russell K.G."/>
        </authorList>
    </citation>
    <scope>NUCLEOTIDE SEQUENCE [LARGE SCALE GENOMIC DNA]</scope>
    <source>
        <strain evidence="1 2">JCM 16186</strain>
    </source>
</reference>
<keyword evidence="2" id="KW-1185">Reference proteome</keyword>
<accession>A0ABW9RIC6</accession>
<comment type="caution">
    <text evidence="1">The sequence shown here is derived from an EMBL/GenBank/DDBJ whole genome shotgun (WGS) entry which is preliminary data.</text>
</comment>
<dbReference type="SUPFAM" id="SSF56784">
    <property type="entry name" value="HAD-like"/>
    <property type="match status" value="1"/>
</dbReference>
<dbReference type="RefSeq" id="WP_155169127.1">
    <property type="nucleotide sequence ID" value="NZ_SMLW01000306.1"/>
</dbReference>
<dbReference type="PANTHER" id="PTHR43611:SF3">
    <property type="entry name" value="FLAVIN MONONUCLEOTIDE HYDROLASE 1, CHLOROPLATIC"/>
    <property type="match status" value="1"/>
</dbReference>
<dbReference type="Proteomes" id="UP000798808">
    <property type="component" value="Unassembled WGS sequence"/>
</dbReference>
<dbReference type="EMBL" id="SMLW01000306">
    <property type="protein sequence ID" value="MTI23807.1"/>
    <property type="molecule type" value="Genomic_DNA"/>
</dbReference>
<dbReference type="CDD" id="cd02603">
    <property type="entry name" value="HAD_sEH-N_like"/>
    <property type="match status" value="1"/>
</dbReference>
<dbReference type="InterPro" id="IPR036412">
    <property type="entry name" value="HAD-like_sf"/>
</dbReference>
<proteinExistence type="predicted"/>
<dbReference type="Gene3D" id="1.10.150.240">
    <property type="entry name" value="Putative phosphatase, domain 2"/>
    <property type="match status" value="1"/>
</dbReference>
<dbReference type="Gene3D" id="3.40.50.1000">
    <property type="entry name" value="HAD superfamily/HAD-like"/>
    <property type="match status" value="1"/>
</dbReference>
<dbReference type="InterPro" id="IPR023198">
    <property type="entry name" value="PGP-like_dom2"/>
</dbReference>
<dbReference type="PANTHER" id="PTHR43611">
    <property type="entry name" value="ALPHA-D-GLUCOSE 1-PHOSPHATE PHOSPHATASE"/>
    <property type="match status" value="1"/>
</dbReference>
<organism evidence="1 2">
    <name type="scientific">Fulvivirga kasyanovii</name>
    <dbReference type="NCBI Taxonomy" id="396812"/>
    <lineage>
        <taxon>Bacteria</taxon>
        <taxon>Pseudomonadati</taxon>
        <taxon>Bacteroidota</taxon>
        <taxon>Cytophagia</taxon>
        <taxon>Cytophagales</taxon>
        <taxon>Fulvivirgaceae</taxon>
        <taxon>Fulvivirga</taxon>
    </lineage>
</organism>